<dbReference type="InterPro" id="IPR045197">
    <property type="entry name" value="NUP210-like"/>
</dbReference>
<organism evidence="6 7">
    <name type="scientific">Arctia plantaginis</name>
    <name type="common">Wood tiger moth</name>
    <name type="synonym">Phalaena plantaginis</name>
    <dbReference type="NCBI Taxonomy" id="874455"/>
    <lineage>
        <taxon>Eukaryota</taxon>
        <taxon>Metazoa</taxon>
        <taxon>Ecdysozoa</taxon>
        <taxon>Arthropoda</taxon>
        <taxon>Hexapoda</taxon>
        <taxon>Insecta</taxon>
        <taxon>Pterygota</taxon>
        <taxon>Neoptera</taxon>
        <taxon>Endopterygota</taxon>
        <taxon>Lepidoptera</taxon>
        <taxon>Glossata</taxon>
        <taxon>Ditrysia</taxon>
        <taxon>Noctuoidea</taxon>
        <taxon>Erebidae</taxon>
        <taxon>Arctiinae</taxon>
        <taxon>Arctia</taxon>
    </lineage>
</organism>
<feature type="domain" description="NUP210 Ig-like" evidence="4">
    <location>
        <begin position="122"/>
        <end position="219"/>
    </location>
</feature>
<evidence type="ECO:0000313" key="7">
    <source>
        <dbReference type="Proteomes" id="UP000494106"/>
    </source>
</evidence>
<accession>A0A8S1AWU1</accession>
<dbReference type="Pfam" id="PF26181">
    <property type="entry name" value="Ig_NUP210_13th"/>
    <property type="match status" value="1"/>
</dbReference>
<feature type="signal peptide" evidence="2">
    <location>
        <begin position="1"/>
        <end position="22"/>
    </location>
</feature>
<dbReference type="OrthoDB" id="361283at2759"/>
<keyword evidence="7" id="KW-1185">Reference proteome</keyword>
<dbReference type="GO" id="GO:0005643">
    <property type="term" value="C:nuclear pore"/>
    <property type="evidence" value="ECO:0007669"/>
    <property type="project" value="TreeGrafter"/>
</dbReference>
<keyword evidence="1" id="KW-0812">Transmembrane</keyword>
<name>A0A8S1AWU1_ARCPL</name>
<dbReference type="EMBL" id="CADEBC010000561">
    <property type="protein sequence ID" value="CAB3253190.1"/>
    <property type="molecule type" value="Genomic_DNA"/>
</dbReference>
<evidence type="ECO:0000256" key="2">
    <source>
        <dbReference type="SAM" id="SignalP"/>
    </source>
</evidence>
<dbReference type="InterPro" id="IPR058779">
    <property type="entry name" value="Ig_NUP210_13th"/>
</dbReference>
<feature type="domain" description="NUP210 Ig-like" evidence="5">
    <location>
        <begin position="1062"/>
        <end position="1156"/>
    </location>
</feature>
<reference evidence="6 7" key="1">
    <citation type="submission" date="2020-04" db="EMBL/GenBank/DDBJ databases">
        <authorList>
            <person name="Wallbank WR R."/>
            <person name="Pardo Diaz C."/>
            <person name="Kozak K."/>
            <person name="Martin S."/>
            <person name="Jiggins C."/>
            <person name="Moest M."/>
            <person name="Warren A I."/>
            <person name="Byers J.R.P. K."/>
            <person name="Montejo-Kovacevich G."/>
            <person name="Yen C E."/>
        </authorList>
    </citation>
    <scope>NUCLEOTIDE SEQUENCE [LARGE SCALE GENOMIC DNA]</scope>
</reference>
<evidence type="ECO:0000259" key="4">
    <source>
        <dbReference type="Pfam" id="PF22969"/>
    </source>
</evidence>
<evidence type="ECO:0000256" key="1">
    <source>
        <dbReference type="SAM" id="Phobius"/>
    </source>
</evidence>
<evidence type="ECO:0000259" key="5">
    <source>
        <dbReference type="Pfam" id="PF26181"/>
    </source>
</evidence>
<protein>
    <recommendedName>
        <fullName evidence="8">Nuclear pore membrane glycoprotein 210</fullName>
    </recommendedName>
</protein>
<feature type="transmembrane region" description="Helical" evidence="1">
    <location>
        <begin position="1610"/>
        <end position="1638"/>
    </location>
</feature>
<dbReference type="PANTHER" id="PTHR23019:SF0">
    <property type="entry name" value="NUCLEAR PORE MEMBRANE GLYCOPROTEIN 210"/>
    <property type="match status" value="1"/>
</dbReference>
<evidence type="ECO:0000313" key="6">
    <source>
        <dbReference type="EMBL" id="CAB3253190.1"/>
    </source>
</evidence>
<dbReference type="Pfam" id="PF22967">
    <property type="entry name" value="Ig_NUP210_1st"/>
    <property type="match status" value="1"/>
</dbReference>
<dbReference type="Proteomes" id="UP000494106">
    <property type="component" value="Unassembled WGS sequence"/>
</dbReference>
<comment type="caution">
    <text evidence="6">The sequence shown here is derived from an EMBL/GenBank/DDBJ whole genome shotgun (WGS) entry which is preliminary data.</text>
</comment>
<feature type="chain" id="PRO_5035814132" description="Nuclear pore membrane glycoprotein 210" evidence="2">
    <location>
        <begin position="23"/>
        <end position="1710"/>
    </location>
</feature>
<dbReference type="Pfam" id="PF22969">
    <property type="entry name" value="Ig_NUP210_2nd"/>
    <property type="match status" value="1"/>
</dbReference>
<dbReference type="InterPro" id="IPR055096">
    <property type="entry name" value="Ig_NUP210_1st"/>
</dbReference>
<evidence type="ECO:0008006" key="8">
    <source>
        <dbReference type="Google" id="ProtNLM"/>
    </source>
</evidence>
<evidence type="ECO:0000259" key="3">
    <source>
        <dbReference type="Pfam" id="PF22967"/>
    </source>
</evidence>
<keyword evidence="1" id="KW-0472">Membrane</keyword>
<dbReference type="PANTHER" id="PTHR23019">
    <property type="entry name" value="NUCLEAR PORE MEMBRANE GLYCOPROTEIN GP210-RELATED"/>
    <property type="match status" value="1"/>
</dbReference>
<gene>
    <name evidence="6" type="ORF">APLA_LOCUS13920</name>
</gene>
<feature type="domain" description="NUP210 Ig-like" evidence="3">
    <location>
        <begin position="24"/>
        <end position="113"/>
    </location>
</feature>
<dbReference type="InterPro" id="IPR055097">
    <property type="entry name" value="Ig_NUP210_2nd"/>
</dbReference>
<keyword evidence="1" id="KW-1133">Transmembrane helix</keyword>
<keyword evidence="2" id="KW-0732">Signal</keyword>
<proteinExistence type="predicted"/>
<sequence length="1710" mass="183987">METMKTTVVLTLLGLLVPMCDCGKINTPRVLLPWFENLNVNFTFEIIEGGCYTWSLSRDDIIDLEPLYDESWGHCSRGARVSVSKTCTPPGSVIILAEETSSGEILRGDVDIDKISYLKVVSTTWKLYLEEAPEAFEVVAYDDQGNKFSTLEGVSFIWSIQNVGNNDDIPLVKLVRWCDTDYEAPQGVTELEARGLHSHSVLLYGQVLGETRVTVCLEDICTDFDLHVVASVVLMPATAIIAPGDTLRYKIVRARSGRLTIEDLTNDYYYLKVPDSSTALLEDSVSLVRATKVGYTNVYLLSGSTEVASAMLTVAEPYSIRVTLRPSNLLIRGESFIVHSILLDRDGHALFAGDQVLIRLSVEGEADVDLLRSTENGTLTDAVAQKAGPFTVMAKLHSIAGKTISRKVEGQVSAVAVDPLEMVPPQLYVAWTETTQEIQLQHKGGGNETVVWSEIESEAKQGPLSLSPAGLVTIRGIGEVHVRVQLKKYPYVKAIGRVWSVPAEMVQVSSTGYARVGKAHYLHIALTATHLDTGELYNFHICNCDSFAVSLLEGPEPHNVTAAKWMQPVDGACCVVQCAWSARGVSTLRVSRGRVGDTTRVAVRAAPHVLWPQHVALLPAATLPVIAEGEALVPVTTETRVSELMHRDGPPPHQYPDVQLFTLKCRRKGESRQEIMSQTDEERELVALEASCAPHVSRIRLEPSETPGNCSGGSKVWLRPGQEVIVKVTLMDATGRELLDENGPKMAWDIEPSHPGLHYKAVDRMFVEHHPEYLPVPVPYKYYQVVTVDELAIGWNGALKASIPDATASIPARVVAPLKCDPLKVNIAWEGETVNNIAKISGGSGRYSVESPKGVTAVVEDGVLAATVPGPGSYDLPVTDLCVQGEKQIVEVNIEEVLSVEVSTSRAVGVGACVPITALVQGVSHRYLSTGRAPDFRTSGYVTIKDGVLCGTQEGTGNVRASFGGVWSPEVEVLVFPALEIVPGKARVPPGARLQLRARGGPPPHLASLHYAPLTGRAHVEVSPSGSVHGLSTGLSRIRLVATDFANVEMASAESEVEVIPISGIRVVSATQSLLVGCPSPVWVAAGALGPAALGALQPAPRVSWTLRDPASARLLPKHTDDMLERSVAEGLSVRVVPLKPGVITIDVRIRNMGQVAETRSWDSTIEILGISDVRTSVEGLSKELTSSDRLAVAVSSVIKLKSLPRGTWKAYEDGAFSLSSTGELNAIRPGHGVVVAQHRDERNNIYRESVIHVEVAVPSYCTAEPAGEPFESAVRLVMRSGVGRALLAPHANVSALAPLAALHRRASDSALGTELLITGLDAAGTFMTFQATVSGVTVKDEVWVTGSDLRADRVTVTGGWGVCLEGVGWRGPGGVALHGGSGVSLALLTRDAPGTHVLRLDRPHNVCTLYQLPLDKMEFLPGEWPSALVPLSFTAGGLTSGPFICSDEQRYALEGAVIDLPYSCRTKEPHIAEPVLDIVNGQMGCKIIPATTITEASEVELCAEWTVYRACTKVLLLPLIRVSNTKVSLLSPPAVFTVSGHPHAVKLVRLTPSPGLKLETSVDSGEMRVIVSNEAETCGHGFVVVRSKLTSQELRVDVERSCETACGSLLGALLALLRPYLSTVATAAAVLTAYLYIQSRQNRKAAIRMPTEPVQTVLPPDSPPLMNRSRTWSRSPYASSGPAAPVYGDTSMLPDQTFSTNASRNSLFL</sequence>